<evidence type="ECO:0000313" key="3">
    <source>
        <dbReference type="Proteomes" id="UP000501728"/>
    </source>
</evidence>
<accession>A0A858U5F1</accession>
<keyword evidence="1" id="KW-0812">Transmembrane</keyword>
<protein>
    <submittedName>
        <fullName evidence="2">Uncharacterized protein</fullName>
    </submittedName>
</protein>
<keyword evidence="1" id="KW-0472">Membrane</keyword>
<evidence type="ECO:0000256" key="1">
    <source>
        <dbReference type="SAM" id="Phobius"/>
    </source>
</evidence>
<feature type="transmembrane region" description="Helical" evidence="1">
    <location>
        <begin position="12"/>
        <end position="34"/>
    </location>
</feature>
<evidence type="ECO:0000313" key="2">
    <source>
        <dbReference type="EMBL" id="QJG66473.1"/>
    </source>
</evidence>
<keyword evidence="3" id="KW-1185">Reference proteome</keyword>
<name>A0A858U5F1_9MOLU</name>
<gene>
    <name evidence="2" type="ORF">HGG64_02025</name>
</gene>
<dbReference type="KEGG" id="mphn:HGG64_02025"/>
<keyword evidence="1" id="KW-1133">Transmembrane helix</keyword>
<dbReference type="EMBL" id="CP051480">
    <property type="protein sequence ID" value="QJG66473.1"/>
    <property type="molecule type" value="Genomic_DNA"/>
</dbReference>
<dbReference type="AlphaFoldDB" id="A0A858U5F1"/>
<sequence>MTKNSFESTRDMFVFIILGIFQLTWNLYFLLKILSVWKEFKMWKAKNKDLQNACLFENLIVERNDNILRIFLQNSLKKTTTIGMFNTKLGYKLKYWRKSILKSKGNIDNEFYYFLIFNYRSVSINGSYFRIRDYAYIYQNRKELFNSSQNSKQLK</sequence>
<proteinExistence type="predicted"/>
<dbReference type="Proteomes" id="UP000501728">
    <property type="component" value="Chromosome"/>
</dbReference>
<dbReference type="NCBIfam" id="NF045996">
    <property type="entry name" value="MAG0920_fam"/>
    <property type="match status" value="1"/>
</dbReference>
<organism evidence="2 3">
    <name type="scientific">Mycoplasma phocoeninasale</name>
    <dbReference type="NCBI Taxonomy" id="2726117"/>
    <lineage>
        <taxon>Bacteria</taxon>
        <taxon>Bacillati</taxon>
        <taxon>Mycoplasmatota</taxon>
        <taxon>Mollicutes</taxon>
        <taxon>Mycoplasmataceae</taxon>
        <taxon>Mycoplasma</taxon>
    </lineage>
</organism>
<reference evidence="2 3" key="1">
    <citation type="submission" date="2020-04" db="EMBL/GenBank/DDBJ databases">
        <title>Novel Mycoplasma species detected in Phocoena phocoena (harbor porpoise) from the USA.</title>
        <authorList>
            <person name="Volokhov D.V."/>
        </authorList>
    </citation>
    <scope>NUCLEOTIDE SEQUENCE [LARGE SCALE GENOMIC DNA]</scope>
    <source>
        <strain evidence="2 3">C264-NAS</strain>
    </source>
</reference>